<sequence length="239" mass="27997">MELVLEQTQQGSNYEVSVSTEGVKELKRKVKIKGEKKEALLILRQKPEHQSDTKVITIKMEILLEPTSNKILVDDEQFDMVNALHLFILRTVIKKRVEDVQLGVKSYQMKLNLTIPQTRCDGLKFKEPYTTVYKLRGVVYRNKSNQKILMWDDELHKFSDGMLKLVHENMDLMLHNFVLGYNSQGMPNRAWSGNDQKRTTVILKKIDKTLKERRIMRSLESFIGGRRIKTDYRLLVQTE</sequence>
<comment type="caution">
    <text evidence="1">The sequence shown here is derived from an EMBL/GenBank/DDBJ whole genome shotgun (WGS) entry which is preliminary data.</text>
</comment>
<dbReference type="EMBL" id="BKCJ010006599">
    <property type="protein sequence ID" value="GEU72973.1"/>
    <property type="molecule type" value="Genomic_DNA"/>
</dbReference>
<reference evidence="1" key="1">
    <citation type="journal article" date="2019" name="Sci. Rep.">
        <title>Draft genome of Tanacetum cinerariifolium, the natural source of mosquito coil.</title>
        <authorList>
            <person name="Yamashiro T."/>
            <person name="Shiraishi A."/>
            <person name="Satake H."/>
            <person name="Nakayama K."/>
        </authorList>
    </citation>
    <scope>NUCLEOTIDE SEQUENCE</scope>
</reference>
<protein>
    <submittedName>
        <fullName evidence="1">Uncharacterized protein</fullName>
    </submittedName>
</protein>
<dbReference type="AlphaFoldDB" id="A0A6L2MG50"/>
<accession>A0A6L2MG50</accession>
<evidence type="ECO:0000313" key="1">
    <source>
        <dbReference type="EMBL" id="GEU72973.1"/>
    </source>
</evidence>
<name>A0A6L2MG50_TANCI</name>
<organism evidence="1">
    <name type="scientific">Tanacetum cinerariifolium</name>
    <name type="common">Dalmatian daisy</name>
    <name type="synonym">Chrysanthemum cinerariifolium</name>
    <dbReference type="NCBI Taxonomy" id="118510"/>
    <lineage>
        <taxon>Eukaryota</taxon>
        <taxon>Viridiplantae</taxon>
        <taxon>Streptophyta</taxon>
        <taxon>Embryophyta</taxon>
        <taxon>Tracheophyta</taxon>
        <taxon>Spermatophyta</taxon>
        <taxon>Magnoliopsida</taxon>
        <taxon>eudicotyledons</taxon>
        <taxon>Gunneridae</taxon>
        <taxon>Pentapetalae</taxon>
        <taxon>asterids</taxon>
        <taxon>campanulids</taxon>
        <taxon>Asterales</taxon>
        <taxon>Asteraceae</taxon>
        <taxon>Asteroideae</taxon>
        <taxon>Anthemideae</taxon>
        <taxon>Anthemidinae</taxon>
        <taxon>Tanacetum</taxon>
    </lineage>
</organism>
<proteinExistence type="predicted"/>
<gene>
    <name evidence="1" type="ORF">Tci_044951</name>
</gene>